<dbReference type="InterPro" id="IPR002698">
    <property type="entry name" value="FTHF_cligase"/>
</dbReference>
<proteinExistence type="inferred from homology"/>
<dbReference type="Pfam" id="PF01812">
    <property type="entry name" value="5-FTHF_cyc-lig"/>
    <property type="match status" value="1"/>
</dbReference>
<keyword evidence="2 4" id="KW-0547">Nucleotide-binding</keyword>
<dbReference type="Proteomes" id="UP000664256">
    <property type="component" value="Unassembled WGS sequence"/>
</dbReference>
<dbReference type="PIRSF" id="PIRSF006806">
    <property type="entry name" value="FTHF_cligase"/>
    <property type="match status" value="1"/>
</dbReference>
<keyword evidence="3 4" id="KW-0067">ATP-binding</keyword>
<evidence type="ECO:0000256" key="2">
    <source>
        <dbReference type="ARBA" id="ARBA00022741"/>
    </source>
</evidence>
<dbReference type="Gene3D" id="3.40.50.10420">
    <property type="entry name" value="NagB/RpiA/CoA transferase-like"/>
    <property type="match status" value="1"/>
</dbReference>
<dbReference type="RefSeq" id="WP_206905684.1">
    <property type="nucleotide sequence ID" value="NZ_JAFLVT010000020.1"/>
</dbReference>
<protein>
    <recommendedName>
        <fullName evidence="4">5-formyltetrahydrofolate cyclo-ligase</fullName>
        <ecNumber evidence="4">6.3.3.2</ecNumber>
    </recommendedName>
</protein>
<dbReference type="EC" id="6.3.3.2" evidence="4"/>
<evidence type="ECO:0000313" key="6">
    <source>
        <dbReference type="Proteomes" id="UP000664256"/>
    </source>
</evidence>
<dbReference type="InterPro" id="IPR037171">
    <property type="entry name" value="NagB/RpiA_transferase-like"/>
</dbReference>
<comment type="catalytic activity">
    <reaction evidence="4">
        <text>(6S)-5-formyl-5,6,7,8-tetrahydrofolate + ATP = (6R)-5,10-methenyltetrahydrofolate + ADP + phosphate</text>
        <dbReference type="Rhea" id="RHEA:10488"/>
        <dbReference type="ChEBI" id="CHEBI:30616"/>
        <dbReference type="ChEBI" id="CHEBI:43474"/>
        <dbReference type="ChEBI" id="CHEBI:57455"/>
        <dbReference type="ChEBI" id="CHEBI:57457"/>
        <dbReference type="ChEBI" id="CHEBI:456216"/>
        <dbReference type="EC" id="6.3.3.2"/>
    </reaction>
</comment>
<sequence length="187" mass="21526">MDKKELRQKGIAKLQELALHKGKKQEKETIILQLLFASRLWQEANCIAAIRATDIELDTQPIFQRAFQEGKQMVAPKALQNRLLTFHPVVEDTSYHVSNFGVQEPLVTDTVAKDEIDLLIVPGIVFSSRGYRIGFGGGYYDRFLMDYKGQTVSLVFNEQIVEDWQPEKFDLPVKKIITDYRSEVVYE</sequence>
<evidence type="ECO:0000256" key="4">
    <source>
        <dbReference type="RuleBase" id="RU361279"/>
    </source>
</evidence>
<dbReference type="EMBL" id="JAFLVT010000020">
    <property type="protein sequence ID" value="MBO0450541.1"/>
    <property type="molecule type" value="Genomic_DNA"/>
</dbReference>
<dbReference type="InterPro" id="IPR024185">
    <property type="entry name" value="FTHF_cligase-like_sf"/>
</dbReference>
<dbReference type="GO" id="GO:0030272">
    <property type="term" value="F:5-formyltetrahydrofolate cyclo-ligase activity"/>
    <property type="evidence" value="ECO:0007669"/>
    <property type="project" value="UniProtKB-EC"/>
</dbReference>
<dbReference type="SUPFAM" id="SSF100950">
    <property type="entry name" value="NagB/RpiA/CoA transferase-like"/>
    <property type="match status" value="1"/>
</dbReference>
<name>A0ABS3HAQ5_9ENTE</name>
<evidence type="ECO:0000256" key="1">
    <source>
        <dbReference type="ARBA" id="ARBA00010638"/>
    </source>
</evidence>
<keyword evidence="4" id="KW-0460">Magnesium</keyword>
<dbReference type="NCBIfam" id="TIGR02727">
    <property type="entry name" value="MTHFS_bact"/>
    <property type="match status" value="1"/>
</dbReference>
<accession>A0ABS3HAQ5</accession>
<keyword evidence="5" id="KW-0436">Ligase</keyword>
<keyword evidence="4" id="KW-0479">Metal-binding</keyword>
<gene>
    <name evidence="5" type="ORF">JZO76_13575</name>
</gene>
<comment type="similarity">
    <text evidence="1 4">Belongs to the 5-formyltetrahydrofolate cyclo-ligase family.</text>
</comment>
<reference evidence="5 6" key="1">
    <citation type="submission" date="2021-03" db="EMBL/GenBank/DDBJ databases">
        <title>Enterococcal diversity collection.</title>
        <authorList>
            <person name="Gilmore M.S."/>
            <person name="Schwartzman J."/>
            <person name="Van Tyne D."/>
            <person name="Martin M."/>
            <person name="Earl A.M."/>
            <person name="Manson A.L."/>
            <person name="Straub T."/>
            <person name="Salamzade R."/>
            <person name="Saavedra J."/>
            <person name="Lebreton F."/>
            <person name="Prichula J."/>
            <person name="Schaufler K."/>
            <person name="Gaca A."/>
            <person name="Sgardioli B."/>
            <person name="Wagenaar J."/>
            <person name="Strong T."/>
        </authorList>
    </citation>
    <scope>NUCLEOTIDE SEQUENCE [LARGE SCALE GENOMIC DNA]</scope>
    <source>
        <strain evidence="5 6">MJM12</strain>
    </source>
</reference>
<organism evidence="5 6">
    <name type="scientific">Candidatus Enterococcus myersii</name>
    <dbReference type="NCBI Taxonomy" id="2815322"/>
    <lineage>
        <taxon>Bacteria</taxon>
        <taxon>Bacillati</taxon>
        <taxon>Bacillota</taxon>
        <taxon>Bacilli</taxon>
        <taxon>Lactobacillales</taxon>
        <taxon>Enterococcaceae</taxon>
        <taxon>Enterococcus</taxon>
    </lineage>
</organism>
<dbReference type="PANTHER" id="PTHR23407:SF1">
    <property type="entry name" value="5-FORMYLTETRAHYDROFOLATE CYCLO-LIGASE"/>
    <property type="match status" value="1"/>
</dbReference>
<evidence type="ECO:0000313" key="5">
    <source>
        <dbReference type="EMBL" id="MBO0450541.1"/>
    </source>
</evidence>
<dbReference type="PANTHER" id="PTHR23407">
    <property type="entry name" value="ATPASE INHIBITOR/5-FORMYLTETRAHYDROFOLATE CYCLO-LIGASE"/>
    <property type="match status" value="1"/>
</dbReference>
<comment type="caution">
    <text evidence="5">The sequence shown here is derived from an EMBL/GenBank/DDBJ whole genome shotgun (WGS) entry which is preliminary data.</text>
</comment>
<keyword evidence="6" id="KW-1185">Reference proteome</keyword>
<comment type="cofactor">
    <cofactor evidence="4">
        <name>Mg(2+)</name>
        <dbReference type="ChEBI" id="CHEBI:18420"/>
    </cofactor>
</comment>
<evidence type="ECO:0000256" key="3">
    <source>
        <dbReference type="ARBA" id="ARBA00022840"/>
    </source>
</evidence>